<accession>A0ABQ8T264</accession>
<keyword evidence="2" id="KW-1185">Reference proteome</keyword>
<sequence length="67" mass="7251">MRISLKDVSVLSECVTQMEAPYGAQNSSGCNGLRRVHQLCETCGDGVMDVTNGAFVGETIQRRSNVM</sequence>
<proteinExistence type="predicted"/>
<protein>
    <submittedName>
        <fullName evidence="1">Uncharacterized protein</fullName>
    </submittedName>
</protein>
<evidence type="ECO:0000313" key="1">
    <source>
        <dbReference type="EMBL" id="KAJ4439997.1"/>
    </source>
</evidence>
<evidence type="ECO:0000313" key="2">
    <source>
        <dbReference type="Proteomes" id="UP001148838"/>
    </source>
</evidence>
<dbReference type="Proteomes" id="UP001148838">
    <property type="component" value="Unassembled WGS sequence"/>
</dbReference>
<organism evidence="1 2">
    <name type="scientific">Periplaneta americana</name>
    <name type="common">American cockroach</name>
    <name type="synonym">Blatta americana</name>
    <dbReference type="NCBI Taxonomy" id="6978"/>
    <lineage>
        <taxon>Eukaryota</taxon>
        <taxon>Metazoa</taxon>
        <taxon>Ecdysozoa</taxon>
        <taxon>Arthropoda</taxon>
        <taxon>Hexapoda</taxon>
        <taxon>Insecta</taxon>
        <taxon>Pterygota</taxon>
        <taxon>Neoptera</taxon>
        <taxon>Polyneoptera</taxon>
        <taxon>Dictyoptera</taxon>
        <taxon>Blattodea</taxon>
        <taxon>Blattoidea</taxon>
        <taxon>Blattidae</taxon>
        <taxon>Blattinae</taxon>
        <taxon>Periplaneta</taxon>
    </lineage>
</organism>
<name>A0ABQ8T264_PERAM</name>
<comment type="caution">
    <text evidence="1">The sequence shown here is derived from an EMBL/GenBank/DDBJ whole genome shotgun (WGS) entry which is preliminary data.</text>
</comment>
<dbReference type="EMBL" id="JAJSOF020000017">
    <property type="protein sequence ID" value="KAJ4439997.1"/>
    <property type="molecule type" value="Genomic_DNA"/>
</dbReference>
<reference evidence="1 2" key="1">
    <citation type="journal article" date="2022" name="Allergy">
        <title>Genome assembly and annotation of Periplaneta americana reveal a comprehensive cockroach allergen profile.</title>
        <authorList>
            <person name="Wang L."/>
            <person name="Xiong Q."/>
            <person name="Saelim N."/>
            <person name="Wang L."/>
            <person name="Nong W."/>
            <person name="Wan A.T."/>
            <person name="Shi M."/>
            <person name="Liu X."/>
            <person name="Cao Q."/>
            <person name="Hui J.H.L."/>
            <person name="Sookrung N."/>
            <person name="Leung T.F."/>
            <person name="Tungtrongchitr A."/>
            <person name="Tsui S.K.W."/>
        </authorList>
    </citation>
    <scope>NUCLEOTIDE SEQUENCE [LARGE SCALE GENOMIC DNA]</scope>
    <source>
        <strain evidence="1">PWHHKU_190912</strain>
    </source>
</reference>
<gene>
    <name evidence="1" type="ORF">ANN_08128</name>
</gene>